<gene>
    <name evidence="11" type="ORF">M404DRAFT_30223</name>
</gene>
<organism evidence="11 12">
    <name type="scientific">Pisolithus tinctorius Marx 270</name>
    <dbReference type="NCBI Taxonomy" id="870435"/>
    <lineage>
        <taxon>Eukaryota</taxon>
        <taxon>Fungi</taxon>
        <taxon>Dikarya</taxon>
        <taxon>Basidiomycota</taxon>
        <taxon>Agaricomycotina</taxon>
        <taxon>Agaricomycetes</taxon>
        <taxon>Agaricomycetidae</taxon>
        <taxon>Boletales</taxon>
        <taxon>Sclerodermatineae</taxon>
        <taxon>Pisolithaceae</taxon>
        <taxon>Pisolithus</taxon>
    </lineage>
</organism>
<dbReference type="HOGENOM" id="CLU_040082_1_0_1"/>
<dbReference type="EMBL" id="KN832002">
    <property type="protein sequence ID" value="KIN99756.1"/>
    <property type="molecule type" value="Genomic_DNA"/>
</dbReference>
<dbReference type="GO" id="GO:0005634">
    <property type="term" value="C:nucleus"/>
    <property type="evidence" value="ECO:0007669"/>
    <property type="project" value="UniProtKB-SubCell"/>
</dbReference>
<evidence type="ECO:0000256" key="1">
    <source>
        <dbReference type="ARBA" id="ARBA00001968"/>
    </source>
</evidence>
<dbReference type="PANTHER" id="PTHR22930">
    <property type="match status" value="1"/>
</dbReference>
<sequence length="274" mass="31416">MLPDHPDVRRALLQHILTALQTLLVLLAELVGSSVRKEPIPYHTSKLSGDMWVQELLTGHPDRIRCELGMCKEIFVQLIEELREIGHSNSKFVTLEEQLAIFLYTCVTGLTVRHVGERFQRSNDTISRYFKKLLFVFSEPPFYITYVQFPTGEAIHPKIRRNPKFWPYFRNAIGAIDGCHIPVSPPSIIRSNYRNRKGFLSQNGLFICDFGLKFVYTLTGWEGSATDARVYGDATSTDLHIPNGKYLLADAGYPSRRELLVPYRGIRYHLAEWG</sequence>
<feature type="domain" description="DDE Tnp4" evidence="9">
    <location>
        <begin position="176"/>
        <end position="264"/>
    </location>
</feature>
<dbReference type="Proteomes" id="UP000054217">
    <property type="component" value="Unassembled WGS sequence"/>
</dbReference>
<keyword evidence="8" id="KW-0732">Signal</keyword>
<keyword evidence="12" id="KW-1185">Reference proteome</keyword>
<comment type="similarity">
    <text evidence="3">Belongs to the HARBI1 family.</text>
</comment>
<reference evidence="11 12" key="1">
    <citation type="submission" date="2014-04" db="EMBL/GenBank/DDBJ databases">
        <authorList>
            <consortium name="DOE Joint Genome Institute"/>
            <person name="Kuo A."/>
            <person name="Kohler A."/>
            <person name="Costa M.D."/>
            <person name="Nagy L.G."/>
            <person name="Floudas D."/>
            <person name="Copeland A."/>
            <person name="Barry K.W."/>
            <person name="Cichocki N."/>
            <person name="Veneault-Fourrey C."/>
            <person name="LaButti K."/>
            <person name="Lindquist E.A."/>
            <person name="Lipzen A."/>
            <person name="Lundell T."/>
            <person name="Morin E."/>
            <person name="Murat C."/>
            <person name="Sun H."/>
            <person name="Tunlid A."/>
            <person name="Henrissat B."/>
            <person name="Grigoriev I.V."/>
            <person name="Hibbett D.S."/>
            <person name="Martin F."/>
            <person name="Nordberg H.P."/>
            <person name="Cantor M.N."/>
            <person name="Hua S.X."/>
        </authorList>
    </citation>
    <scope>NUCLEOTIDE SEQUENCE [LARGE SCALE GENOMIC DNA]</scope>
    <source>
        <strain evidence="11 12">Marx 270</strain>
    </source>
</reference>
<proteinExistence type="inferred from homology"/>
<dbReference type="InParanoid" id="A0A0C3JQH4"/>
<keyword evidence="7" id="KW-0539">Nucleus</keyword>
<evidence type="ECO:0000256" key="3">
    <source>
        <dbReference type="ARBA" id="ARBA00006958"/>
    </source>
</evidence>
<dbReference type="GO" id="GO:0016787">
    <property type="term" value="F:hydrolase activity"/>
    <property type="evidence" value="ECO:0007669"/>
    <property type="project" value="UniProtKB-KW"/>
</dbReference>
<dbReference type="InterPro" id="IPR027806">
    <property type="entry name" value="HARBI1_dom"/>
</dbReference>
<protein>
    <submittedName>
        <fullName evidence="11">Uncharacterized protein</fullName>
    </submittedName>
</protein>
<evidence type="ECO:0000259" key="9">
    <source>
        <dbReference type="Pfam" id="PF13359"/>
    </source>
</evidence>
<evidence type="ECO:0000313" key="12">
    <source>
        <dbReference type="Proteomes" id="UP000054217"/>
    </source>
</evidence>
<evidence type="ECO:0000259" key="10">
    <source>
        <dbReference type="Pfam" id="PF26138"/>
    </source>
</evidence>
<evidence type="ECO:0000256" key="4">
    <source>
        <dbReference type="ARBA" id="ARBA00022722"/>
    </source>
</evidence>
<dbReference type="PANTHER" id="PTHR22930:SF228">
    <property type="entry name" value="PROTEIN ALP1-LIKE"/>
    <property type="match status" value="1"/>
</dbReference>
<feature type="chain" id="PRO_5002175503" evidence="8">
    <location>
        <begin position="29"/>
        <end position="274"/>
    </location>
</feature>
<dbReference type="InterPro" id="IPR045249">
    <property type="entry name" value="HARBI1-like"/>
</dbReference>
<keyword evidence="6" id="KW-0378">Hydrolase</keyword>
<dbReference type="AlphaFoldDB" id="A0A0C3JQH4"/>
<comment type="cofactor">
    <cofactor evidence="1">
        <name>a divalent metal cation</name>
        <dbReference type="ChEBI" id="CHEBI:60240"/>
    </cofactor>
</comment>
<dbReference type="OrthoDB" id="2629668at2759"/>
<evidence type="ECO:0000256" key="5">
    <source>
        <dbReference type="ARBA" id="ARBA00022723"/>
    </source>
</evidence>
<reference evidence="12" key="2">
    <citation type="submission" date="2015-01" db="EMBL/GenBank/DDBJ databases">
        <title>Evolutionary Origins and Diversification of the Mycorrhizal Mutualists.</title>
        <authorList>
            <consortium name="DOE Joint Genome Institute"/>
            <consortium name="Mycorrhizal Genomics Consortium"/>
            <person name="Kohler A."/>
            <person name="Kuo A."/>
            <person name="Nagy L.G."/>
            <person name="Floudas D."/>
            <person name="Copeland A."/>
            <person name="Barry K.W."/>
            <person name="Cichocki N."/>
            <person name="Veneault-Fourrey C."/>
            <person name="LaButti K."/>
            <person name="Lindquist E.A."/>
            <person name="Lipzen A."/>
            <person name="Lundell T."/>
            <person name="Morin E."/>
            <person name="Murat C."/>
            <person name="Riley R."/>
            <person name="Ohm R."/>
            <person name="Sun H."/>
            <person name="Tunlid A."/>
            <person name="Henrissat B."/>
            <person name="Grigoriev I.V."/>
            <person name="Hibbett D.S."/>
            <person name="Martin F."/>
        </authorList>
    </citation>
    <scope>NUCLEOTIDE SEQUENCE [LARGE SCALE GENOMIC DNA]</scope>
    <source>
        <strain evidence="12">Marx 270</strain>
    </source>
</reference>
<accession>A0A0C3JQH4</accession>
<dbReference type="Pfam" id="PF26138">
    <property type="entry name" value="DUF8040"/>
    <property type="match status" value="1"/>
</dbReference>
<evidence type="ECO:0000256" key="8">
    <source>
        <dbReference type="SAM" id="SignalP"/>
    </source>
</evidence>
<comment type="subcellular location">
    <subcellularLocation>
        <location evidence="2">Nucleus</location>
    </subcellularLocation>
</comment>
<dbReference type="STRING" id="870435.A0A0C3JQH4"/>
<name>A0A0C3JQH4_PISTI</name>
<dbReference type="InterPro" id="IPR058353">
    <property type="entry name" value="DUF8040"/>
</dbReference>
<evidence type="ECO:0000256" key="7">
    <source>
        <dbReference type="ARBA" id="ARBA00023242"/>
    </source>
</evidence>
<dbReference type="GO" id="GO:0004518">
    <property type="term" value="F:nuclease activity"/>
    <property type="evidence" value="ECO:0007669"/>
    <property type="project" value="UniProtKB-KW"/>
</dbReference>
<feature type="domain" description="DUF8040" evidence="10">
    <location>
        <begin position="44"/>
        <end position="136"/>
    </location>
</feature>
<evidence type="ECO:0000256" key="2">
    <source>
        <dbReference type="ARBA" id="ARBA00004123"/>
    </source>
</evidence>
<dbReference type="Pfam" id="PF13359">
    <property type="entry name" value="DDE_Tnp_4"/>
    <property type="match status" value="1"/>
</dbReference>
<keyword evidence="4" id="KW-0540">Nuclease</keyword>
<feature type="signal peptide" evidence="8">
    <location>
        <begin position="1"/>
        <end position="28"/>
    </location>
</feature>
<evidence type="ECO:0000313" key="11">
    <source>
        <dbReference type="EMBL" id="KIN99756.1"/>
    </source>
</evidence>
<feature type="non-terminal residue" evidence="11">
    <location>
        <position position="274"/>
    </location>
</feature>
<evidence type="ECO:0000256" key="6">
    <source>
        <dbReference type="ARBA" id="ARBA00022801"/>
    </source>
</evidence>
<keyword evidence="5" id="KW-0479">Metal-binding</keyword>
<dbReference type="GO" id="GO:0046872">
    <property type="term" value="F:metal ion binding"/>
    <property type="evidence" value="ECO:0007669"/>
    <property type="project" value="UniProtKB-KW"/>
</dbReference>